<dbReference type="SMART" id="SM00631">
    <property type="entry name" value="Zn_pept"/>
    <property type="match status" value="1"/>
</dbReference>
<dbReference type="PRINTS" id="PR00765">
    <property type="entry name" value="CRBOXYPTASEA"/>
</dbReference>
<accession>A0AAR5PIW2</accession>
<keyword evidence="4" id="KW-0964">Secreted</keyword>
<dbReference type="PANTHER" id="PTHR11705">
    <property type="entry name" value="PROTEASE FAMILY M14 CARBOXYPEPTIDASE A,B"/>
    <property type="match status" value="1"/>
</dbReference>
<feature type="chain" id="PRO_5043647362" description="Peptidase M14 domain-containing protein" evidence="15">
    <location>
        <begin position="24"/>
        <end position="480"/>
    </location>
</feature>
<keyword evidence="11" id="KW-0482">Metalloprotease</keyword>
<dbReference type="SUPFAM" id="SSF53187">
    <property type="entry name" value="Zn-dependent exopeptidases"/>
    <property type="match status" value="1"/>
</dbReference>
<dbReference type="Pfam" id="PF02244">
    <property type="entry name" value="Propep_M14"/>
    <property type="match status" value="1"/>
</dbReference>
<dbReference type="Gene3D" id="3.30.70.340">
    <property type="entry name" value="Metallocarboxypeptidase-like"/>
    <property type="match status" value="1"/>
</dbReference>
<dbReference type="PROSITE" id="PS52035">
    <property type="entry name" value="PEPTIDASE_M14"/>
    <property type="match status" value="1"/>
</dbReference>
<keyword evidence="5" id="KW-0121">Carboxypeptidase</keyword>
<evidence type="ECO:0000259" key="16">
    <source>
        <dbReference type="PROSITE" id="PS52035"/>
    </source>
</evidence>
<dbReference type="GO" id="GO:0006508">
    <property type="term" value="P:proteolysis"/>
    <property type="evidence" value="ECO:0007669"/>
    <property type="project" value="UniProtKB-KW"/>
</dbReference>
<dbReference type="PROSITE" id="PS00132">
    <property type="entry name" value="CARBOXYPEPT_ZN_1"/>
    <property type="match status" value="1"/>
</dbReference>
<dbReference type="AlphaFoldDB" id="A0AAR5PIW2"/>
<dbReference type="PANTHER" id="PTHR11705:SF91">
    <property type="entry name" value="FI01817P-RELATED"/>
    <property type="match status" value="1"/>
</dbReference>
<keyword evidence="18" id="KW-1185">Reference proteome</keyword>
<evidence type="ECO:0000256" key="3">
    <source>
        <dbReference type="ARBA" id="ARBA00005988"/>
    </source>
</evidence>
<evidence type="ECO:0000313" key="18">
    <source>
        <dbReference type="Proteomes" id="UP000019118"/>
    </source>
</evidence>
<evidence type="ECO:0000256" key="13">
    <source>
        <dbReference type="ARBA" id="ARBA00057299"/>
    </source>
</evidence>
<keyword evidence="7" id="KW-0479">Metal-binding</keyword>
<proteinExistence type="inferred from homology"/>
<dbReference type="Gene3D" id="3.40.630.10">
    <property type="entry name" value="Zn peptidases"/>
    <property type="match status" value="1"/>
</dbReference>
<comment type="cofactor">
    <cofactor evidence="1">
        <name>Zn(2+)</name>
        <dbReference type="ChEBI" id="CHEBI:29105"/>
    </cofactor>
</comment>
<evidence type="ECO:0000256" key="1">
    <source>
        <dbReference type="ARBA" id="ARBA00001947"/>
    </source>
</evidence>
<dbReference type="Pfam" id="PF00246">
    <property type="entry name" value="Peptidase_M14"/>
    <property type="match status" value="1"/>
</dbReference>
<dbReference type="InterPro" id="IPR036990">
    <property type="entry name" value="M14A-like_propep"/>
</dbReference>
<evidence type="ECO:0000256" key="6">
    <source>
        <dbReference type="ARBA" id="ARBA00022670"/>
    </source>
</evidence>
<sequence length="480" mass="53021">MAKVAVLVVVLVVVLGCLDGTIARITRSHKLLTEQQSNIPGVKIEEAADGEEPTTIANNEGLITNETTKGLSDGNVAFDDDFIQPEGRVLYRGSQLWKILVDTEEKAELLAGLRDGEEITMWGGNASTVDILVKPDARDKVRKALDAENIKYDITIDDLQAAIDEENPPLEEEDFDNRNGHRLTWQAYHRLDDLQGYLDFLAETYPDLVKLQTIGNSVNGRPIRLLKISNGQTGNKAIWIDGGIHAREWITPATVTYIINQFISNWENEPKYIQNIDWYFAPLLNPDGYEYTHTVDRLWRKNRRGSGRCAGIDLNRNFGYRWGGSGSSKNPCAETYGGSGAFSEPETAAVQKFISGSSAKWKGYISFHSYGQYILYPWGYNRVVPPDYQDLEAVGQKAAQAIKGAGGPSYTVGPAGNTLYPAAGGSDDWAKGTMKIKYAYTIELRDNGRYGFVLPASYIQPTAKEALAAVKIIAEASYTA</sequence>
<comment type="similarity">
    <text evidence="3 14">Belongs to the peptidase M14 family.</text>
</comment>
<evidence type="ECO:0000256" key="2">
    <source>
        <dbReference type="ARBA" id="ARBA00004613"/>
    </source>
</evidence>
<dbReference type="KEGG" id="dpa:109538263"/>
<evidence type="ECO:0000256" key="8">
    <source>
        <dbReference type="ARBA" id="ARBA00022729"/>
    </source>
</evidence>
<evidence type="ECO:0000256" key="5">
    <source>
        <dbReference type="ARBA" id="ARBA00022645"/>
    </source>
</evidence>
<evidence type="ECO:0000256" key="11">
    <source>
        <dbReference type="ARBA" id="ARBA00023049"/>
    </source>
</evidence>
<evidence type="ECO:0000256" key="7">
    <source>
        <dbReference type="ARBA" id="ARBA00022723"/>
    </source>
</evidence>
<dbReference type="InterPro" id="IPR003146">
    <property type="entry name" value="M14A_act_pep"/>
</dbReference>
<dbReference type="GO" id="GO:0004181">
    <property type="term" value="F:metallocarboxypeptidase activity"/>
    <property type="evidence" value="ECO:0007669"/>
    <property type="project" value="InterPro"/>
</dbReference>
<dbReference type="RefSeq" id="XP_019760980.1">
    <property type="nucleotide sequence ID" value="XM_019905421.2"/>
</dbReference>
<evidence type="ECO:0000256" key="15">
    <source>
        <dbReference type="SAM" id="SignalP"/>
    </source>
</evidence>
<dbReference type="InterPro" id="IPR057246">
    <property type="entry name" value="CARBOXYPEPT_ZN_1"/>
</dbReference>
<dbReference type="EnsemblMetazoa" id="XM_019905421.1">
    <property type="protein sequence ID" value="XP_019760980.1"/>
    <property type="gene ID" value="LOC109538263"/>
</dbReference>
<evidence type="ECO:0000256" key="9">
    <source>
        <dbReference type="ARBA" id="ARBA00022801"/>
    </source>
</evidence>
<keyword evidence="12" id="KW-1015">Disulfide bond</keyword>
<keyword evidence="10" id="KW-0862">Zinc</keyword>
<evidence type="ECO:0000313" key="17">
    <source>
        <dbReference type="EnsemblMetazoa" id="XP_019760980.1"/>
    </source>
</evidence>
<reference evidence="18" key="1">
    <citation type="journal article" date="2013" name="Genome Biol.">
        <title>Draft genome of the mountain pine beetle, Dendroctonus ponderosae Hopkins, a major forest pest.</title>
        <authorList>
            <person name="Keeling C.I."/>
            <person name="Yuen M.M."/>
            <person name="Liao N.Y."/>
            <person name="Docking T.R."/>
            <person name="Chan S.K."/>
            <person name="Taylor G.A."/>
            <person name="Palmquist D.L."/>
            <person name="Jackman S.D."/>
            <person name="Nguyen A."/>
            <person name="Li M."/>
            <person name="Henderson H."/>
            <person name="Janes J.K."/>
            <person name="Zhao Y."/>
            <person name="Pandoh P."/>
            <person name="Moore R."/>
            <person name="Sperling F.A."/>
            <person name="Huber D.P."/>
            <person name="Birol I."/>
            <person name="Jones S.J."/>
            <person name="Bohlmann J."/>
        </authorList>
    </citation>
    <scope>NUCLEOTIDE SEQUENCE</scope>
</reference>
<dbReference type="SUPFAM" id="SSF54897">
    <property type="entry name" value="Protease propeptides/inhibitors"/>
    <property type="match status" value="1"/>
</dbReference>
<dbReference type="CDD" id="cd03860">
    <property type="entry name" value="M14_CP_A-B_like"/>
    <property type="match status" value="1"/>
</dbReference>
<keyword evidence="6" id="KW-0645">Protease</keyword>
<reference evidence="17" key="2">
    <citation type="submission" date="2024-08" db="UniProtKB">
        <authorList>
            <consortium name="EnsemblMetazoa"/>
        </authorList>
    </citation>
    <scope>IDENTIFICATION</scope>
</reference>
<name>A0AAR5PIW2_DENPD</name>
<dbReference type="InterPro" id="IPR000834">
    <property type="entry name" value="Peptidase_M14"/>
</dbReference>
<keyword evidence="9" id="KW-0378">Hydrolase</keyword>
<comment type="function">
    <text evidence="13">Involved in the digestion of the blood meal.</text>
</comment>
<dbReference type="GeneID" id="109538263"/>
<organism evidence="17 18">
    <name type="scientific">Dendroctonus ponderosae</name>
    <name type="common">Mountain pine beetle</name>
    <dbReference type="NCBI Taxonomy" id="77166"/>
    <lineage>
        <taxon>Eukaryota</taxon>
        <taxon>Metazoa</taxon>
        <taxon>Ecdysozoa</taxon>
        <taxon>Arthropoda</taxon>
        <taxon>Hexapoda</taxon>
        <taxon>Insecta</taxon>
        <taxon>Pterygota</taxon>
        <taxon>Neoptera</taxon>
        <taxon>Endopterygota</taxon>
        <taxon>Coleoptera</taxon>
        <taxon>Polyphaga</taxon>
        <taxon>Cucujiformia</taxon>
        <taxon>Curculionidae</taxon>
        <taxon>Scolytinae</taxon>
        <taxon>Dendroctonus</taxon>
    </lineage>
</organism>
<feature type="active site" description="Proton donor/acceptor" evidence="14">
    <location>
        <position position="443"/>
    </location>
</feature>
<comment type="subcellular location">
    <subcellularLocation>
        <location evidence="2">Secreted</location>
    </subcellularLocation>
</comment>
<dbReference type="GO" id="GO:0008270">
    <property type="term" value="F:zinc ion binding"/>
    <property type="evidence" value="ECO:0007669"/>
    <property type="project" value="InterPro"/>
</dbReference>
<dbReference type="GO" id="GO:0005615">
    <property type="term" value="C:extracellular space"/>
    <property type="evidence" value="ECO:0007669"/>
    <property type="project" value="TreeGrafter"/>
</dbReference>
<feature type="domain" description="Peptidase M14" evidence="16">
    <location>
        <begin position="187"/>
        <end position="477"/>
    </location>
</feature>
<feature type="signal peptide" evidence="15">
    <location>
        <begin position="1"/>
        <end position="23"/>
    </location>
</feature>
<keyword evidence="8 15" id="KW-0732">Signal</keyword>
<evidence type="ECO:0000256" key="14">
    <source>
        <dbReference type="PROSITE-ProRule" id="PRU01379"/>
    </source>
</evidence>
<dbReference type="Proteomes" id="UP000019118">
    <property type="component" value="Unassembled WGS sequence"/>
</dbReference>
<evidence type="ECO:0000256" key="12">
    <source>
        <dbReference type="ARBA" id="ARBA00023157"/>
    </source>
</evidence>
<protein>
    <recommendedName>
        <fullName evidence="16">Peptidase M14 domain-containing protein</fullName>
    </recommendedName>
</protein>
<evidence type="ECO:0000256" key="10">
    <source>
        <dbReference type="ARBA" id="ARBA00022833"/>
    </source>
</evidence>
<evidence type="ECO:0000256" key="4">
    <source>
        <dbReference type="ARBA" id="ARBA00022525"/>
    </source>
</evidence>
<dbReference type="FunFam" id="3.40.630.10:FF:000040">
    <property type="entry name" value="zinc carboxypeptidase"/>
    <property type="match status" value="1"/>
</dbReference>
<dbReference type="PROSITE" id="PS51257">
    <property type="entry name" value="PROKAR_LIPOPROTEIN"/>
    <property type="match status" value="1"/>
</dbReference>